<evidence type="ECO:0000313" key="2">
    <source>
        <dbReference type="Proteomes" id="UP000887159"/>
    </source>
</evidence>
<keyword evidence="1" id="KW-0695">RNA-directed DNA polymerase</keyword>
<reference evidence="1" key="1">
    <citation type="submission" date="2020-08" db="EMBL/GenBank/DDBJ databases">
        <title>Multicomponent nature underlies the extraordinary mechanical properties of spider dragline silk.</title>
        <authorList>
            <person name="Kono N."/>
            <person name="Nakamura H."/>
            <person name="Mori M."/>
            <person name="Yoshida Y."/>
            <person name="Ohtoshi R."/>
            <person name="Malay A.D."/>
            <person name="Moran D.A.P."/>
            <person name="Tomita M."/>
            <person name="Numata K."/>
            <person name="Arakawa K."/>
        </authorList>
    </citation>
    <scope>NUCLEOTIDE SEQUENCE</scope>
</reference>
<name>A0A8X7BDD8_TRICX</name>
<dbReference type="AlphaFoldDB" id="A0A8X7BDD8"/>
<proteinExistence type="predicted"/>
<evidence type="ECO:0000313" key="1">
    <source>
        <dbReference type="EMBL" id="GFY27333.1"/>
    </source>
</evidence>
<comment type="caution">
    <text evidence="1">The sequence shown here is derived from an EMBL/GenBank/DDBJ whole genome shotgun (WGS) entry which is preliminary data.</text>
</comment>
<dbReference type="EMBL" id="BMAU01021379">
    <property type="protein sequence ID" value="GFY27333.1"/>
    <property type="molecule type" value="Genomic_DNA"/>
</dbReference>
<protein>
    <submittedName>
        <fullName evidence="1">Reverse transcriptase</fullName>
    </submittedName>
</protein>
<dbReference type="Proteomes" id="UP000887159">
    <property type="component" value="Unassembled WGS sequence"/>
</dbReference>
<accession>A0A8X7BDD8</accession>
<keyword evidence="1" id="KW-0808">Transferase</keyword>
<sequence length="147" mass="16440">MTGLWPYSGSQVMLGSRTKEDKQGAESYQTEVLLTLGKSKGIIFTIIGKYTTMTQKTKSIGHCGFNPGAPLERAKSVVRFRLKAGHNFLGVYLHWLGLAADEACPLCGHARMDGDHLLQCTGLDEYTIEDIVSRYWEARRQMVKLDK</sequence>
<organism evidence="1 2">
    <name type="scientific">Trichonephila clavipes</name>
    <name type="common">Golden silk orbweaver</name>
    <name type="synonym">Nephila clavipes</name>
    <dbReference type="NCBI Taxonomy" id="2585209"/>
    <lineage>
        <taxon>Eukaryota</taxon>
        <taxon>Metazoa</taxon>
        <taxon>Ecdysozoa</taxon>
        <taxon>Arthropoda</taxon>
        <taxon>Chelicerata</taxon>
        <taxon>Arachnida</taxon>
        <taxon>Araneae</taxon>
        <taxon>Araneomorphae</taxon>
        <taxon>Entelegynae</taxon>
        <taxon>Araneoidea</taxon>
        <taxon>Nephilidae</taxon>
        <taxon>Trichonephila</taxon>
    </lineage>
</organism>
<gene>
    <name evidence="1" type="primary">RF55_23213</name>
    <name evidence="1" type="ORF">TNCV_2069531</name>
</gene>
<keyword evidence="1" id="KW-0548">Nucleotidyltransferase</keyword>
<dbReference type="GO" id="GO:0003964">
    <property type="term" value="F:RNA-directed DNA polymerase activity"/>
    <property type="evidence" value="ECO:0007669"/>
    <property type="project" value="UniProtKB-KW"/>
</dbReference>
<keyword evidence="2" id="KW-1185">Reference proteome</keyword>